<evidence type="ECO:0000313" key="15">
    <source>
        <dbReference type="Proteomes" id="UP000179233"/>
    </source>
</evidence>
<keyword evidence="5" id="KW-0328">Glycosyltransferase</keyword>
<evidence type="ECO:0000256" key="11">
    <source>
        <dbReference type="ARBA" id="ARBA00023136"/>
    </source>
</evidence>
<keyword evidence="7" id="KW-0812">Transmembrane</keyword>
<dbReference type="InterPro" id="IPR001173">
    <property type="entry name" value="Glyco_trans_2-like"/>
</dbReference>
<protein>
    <recommendedName>
        <fullName evidence="4">dolichyl-phosphate beta-glucosyltransferase</fullName>
        <ecNumber evidence="4">2.4.1.117</ecNumber>
    </recommendedName>
</protein>
<evidence type="ECO:0000256" key="6">
    <source>
        <dbReference type="ARBA" id="ARBA00022679"/>
    </source>
</evidence>
<name>A0A1G1VT27_9BACT</name>
<dbReference type="PANTHER" id="PTHR10859:SF91">
    <property type="entry name" value="DOLICHYL-PHOSPHATE BETA-GLUCOSYLTRANSFERASE"/>
    <property type="match status" value="1"/>
</dbReference>
<dbReference type="PANTHER" id="PTHR10859">
    <property type="entry name" value="GLYCOSYL TRANSFERASE"/>
    <property type="match status" value="1"/>
</dbReference>
<keyword evidence="10" id="KW-1133">Transmembrane helix</keyword>
<evidence type="ECO:0000256" key="7">
    <source>
        <dbReference type="ARBA" id="ARBA00022692"/>
    </source>
</evidence>
<evidence type="ECO:0000256" key="2">
    <source>
        <dbReference type="ARBA" id="ARBA00004922"/>
    </source>
</evidence>
<dbReference type="SUPFAM" id="SSF53448">
    <property type="entry name" value="Nucleotide-diphospho-sugar transferases"/>
    <property type="match status" value="1"/>
</dbReference>
<comment type="similarity">
    <text evidence="3">Belongs to the glycosyltransferase 2 family.</text>
</comment>
<keyword evidence="9" id="KW-0735">Signal-anchor</keyword>
<dbReference type="Proteomes" id="UP000179233">
    <property type="component" value="Unassembled WGS sequence"/>
</dbReference>
<evidence type="ECO:0000256" key="8">
    <source>
        <dbReference type="ARBA" id="ARBA00022824"/>
    </source>
</evidence>
<dbReference type="GO" id="GO:0006487">
    <property type="term" value="P:protein N-linked glycosylation"/>
    <property type="evidence" value="ECO:0007669"/>
    <property type="project" value="TreeGrafter"/>
</dbReference>
<comment type="caution">
    <text evidence="14">The sequence shown here is derived from an EMBL/GenBank/DDBJ whole genome shotgun (WGS) entry which is preliminary data.</text>
</comment>
<keyword evidence="6" id="KW-0808">Transferase</keyword>
<dbReference type="EC" id="2.4.1.117" evidence="4"/>
<keyword evidence="8" id="KW-0256">Endoplasmic reticulum</keyword>
<keyword evidence="11" id="KW-0472">Membrane</keyword>
<dbReference type="InterPro" id="IPR029044">
    <property type="entry name" value="Nucleotide-diphossugar_trans"/>
</dbReference>
<evidence type="ECO:0000256" key="5">
    <source>
        <dbReference type="ARBA" id="ARBA00022676"/>
    </source>
</evidence>
<dbReference type="EMBL" id="MHCJ01000003">
    <property type="protein sequence ID" value="OGY18556.1"/>
    <property type="molecule type" value="Genomic_DNA"/>
</dbReference>
<evidence type="ECO:0000256" key="1">
    <source>
        <dbReference type="ARBA" id="ARBA00004389"/>
    </source>
</evidence>
<dbReference type="GO" id="GO:0004581">
    <property type="term" value="F:dolichyl-phosphate beta-glucosyltransferase activity"/>
    <property type="evidence" value="ECO:0007669"/>
    <property type="project" value="UniProtKB-EC"/>
</dbReference>
<proteinExistence type="inferred from homology"/>
<evidence type="ECO:0000256" key="3">
    <source>
        <dbReference type="ARBA" id="ARBA00006739"/>
    </source>
</evidence>
<comment type="catalytic activity">
    <reaction evidence="12">
        <text>a di-trans,poly-cis-dolichyl phosphate + UDP-alpha-D-glucose = a di-trans,poly-cis-dolichyl beta-D-glucosyl phosphate + UDP</text>
        <dbReference type="Rhea" id="RHEA:15401"/>
        <dbReference type="Rhea" id="RHEA-COMP:19498"/>
        <dbReference type="Rhea" id="RHEA-COMP:19502"/>
        <dbReference type="ChEBI" id="CHEBI:57525"/>
        <dbReference type="ChEBI" id="CHEBI:57683"/>
        <dbReference type="ChEBI" id="CHEBI:58223"/>
        <dbReference type="ChEBI" id="CHEBI:58885"/>
        <dbReference type="EC" id="2.4.1.117"/>
    </reaction>
    <physiologicalReaction direction="left-to-right" evidence="12">
        <dbReference type="Rhea" id="RHEA:15402"/>
    </physiologicalReaction>
</comment>
<dbReference type="InterPro" id="IPR035518">
    <property type="entry name" value="DPG_synthase"/>
</dbReference>
<comment type="pathway">
    <text evidence="2">Protein modification; protein glycosylation.</text>
</comment>
<organism evidence="14 15">
    <name type="scientific">Candidatus Chisholmbacteria bacterium RIFCSPHIGHO2_01_FULL_52_32</name>
    <dbReference type="NCBI Taxonomy" id="1797591"/>
    <lineage>
        <taxon>Bacteria</taxon>
        <taxon>Candidatus Chisholmiibacteriota</taxon>
    </lineage>
</organism>
<dbReference type="Gene3D" id="3.90.550.10">
    <property type="entry name" value="Spore Coat Polysaccharide Biosynthesis Protein SpsA, Chain A"/>
    <property type="match status" value="1"/>
</dbReference>
<reference evidence="14 15" key="1">
    <citation type="journal article" date="2016" name="Nat. Commun.">
        <title>Thousands of microbial genomes shed light on interconnected biogeochemical processes in an aquifer system.</title>
        <authorList>
            <person name="Anantharaman K."/>
            <person name="Brown C.T."/>
            <person name="Hug L.A."/>
            <person name="Sharon I."/>
            <person name="Castelle C.J."/>
            <person name="Probst A.J."/>
            <person name="Thomas B.C."/>
            <person name="Singh A."/>
            <person name="Wilkins M.J."/>
            <person name="Karaoz U."/>
            <person name="Brodie E.L."/>
            <person name="Williams K.H."/>
            <person name="Hubbard S.S."/>
            <person name="Banfield J.F."/>
        </authorList>
    </citation>
    <scope>NUCLEOTIDE SEQUENCE [LARGE SCALE GENOMIC DNA]</scope>
</reference>
<sequence length="242" mass="27728">MRRPELSVIIPVFNEENRVDRGLSKVLEYLERQPFSWELLVVDDGSSDQTVSAVQKILKVRKNMMLIENPHLGKGGAIKKGILSSTGQWVIFLDVDLATPIEELGKFMRLRKGFDILIGSRKMKGAKILIHQPRFREFGGKVFTLLTNILVTRGISDITCGFKLYRTELAQKLFRQSLLMDWSFDAEILFLAQKGRARIREVPVVWQDNPNTKVSLLKDTLTSFIGLVRIRFNDLLGKYHLP</sequence>
<evidence type="ECO:0000259" key="13">
    <source>
        <dbReference type="Pfam" id="PF00535"/>
    </source>
</evidence>
<feature type="domain" description="Glycosyltransferase 2-like" evidence="13">
    <location>
        <begin position="7"/>
        <end position="174"/>
    </location>
</feature>
<comment type="subcellular location">
    <subcellularLocation>
        <location evidence="1">Endoplasmic reticulum membrane</location>
        <topology evidence="1">Single-pass membrane protein</topology>
    </subcellularLocation>
</comment>
<dbReference type="CDD" id="cd04188">
    <property type="entry name" value="DPG_synthase"/>
    <property type="match status" value="1"/>
</dbReference>
<evidence type="ECO:0000256" key="4">
    <source>
        <dbReference type="ARBA" id="ARBA00012583"/>
    </source>
</evidence>
<gene>
    <name evidence="14" type="ORF">A2786_03595</name>
</gene>
<evidence type="ECO:0000256" key="9">
    <source>
        <dbReference type="ARBA" id="ARBA00022968"/>
    </source>
</evidence>
<accession>A0A1G1VT27</accession>
<dbReference type="AlphaFoldDB" id="A0A1G1VT27"/>
<evidence type="ECO:0000313" key="14">
    <source>
        <dbReference type="EMBL" id="OGY18556.1"/>
    </source>
</evidence>
<evidence type="ECO:0000256" key="12">
    <source>
        <dbReference type="ARBA" id="ARBA00045097"/>
    </source>
</evidence>
<evidence type="ECO:0000256" key="10">
    <source>
        <dbReference type="ARBA" id="ARBA00022989"/>
    </source>
</evidence>
<dbReference type="Pfam" id="PF00535">
    <property type="entry name" value="Glycos_transf_2"/>
    <property type="match status" value="1"/>
</dbReference>